<protein>
    <submittedName>
        <fullName evidence="1">Uncharacterized protein</fullName>
    </submittedName>
</protein>
<dbReference type="Proteomes" id="UP001249851">
    <property type="component" value="Unassembled WGS sequence"/>
</dbReference>
<name>A0AAD9QFT3_ACRCE</name>
<gene>
    <name evidence="1" type="ORF">P5673_016837</name>
</gene>
<evidence type="ECO:0000313" key="1">
    <source>
        <dbReference type="EMBL" id="KAK2560483.1"/>
    </source>
</evidence>
<dbReference type="EMBL" id="JARQWQ010000036">
    <property type="protein sequence ID" value="KAK2560483.1"/>
    <property type="molecule type" value="Genomic_DNA"/>
</dbReference>
<keyword evidence="2" id="KW-1185">Reference proteome</keyword>
<sequence>MNYTLQVMWPGFNTSNLMISNRRSENGGVFNVNSTKSLTPPTMYSEDTARDLKCSALCLTITASLGLNQLYQNQRNTCLFFTDHGRW</sequence>
<evidence type="ECO:0000313" key="2">
    <source>
        <dbReference type="Proteomes" id="UP001249851"/>
    </source>
</evidence>
<reference evidence="1" key="1">
    <citation type="journal article" date="2023" name="G3 (Bethesda)">
        <title>Whole genome assembly and annotation of the endangered Caribbean coral Acropora cervicornis.</title>
        <authorList>
            <person name="Selwyn J.D."/>
            <person name="Vollmer S.V."/>
        </authorList>
    </citation>
    <scope>NUCLEOTIDE SEQUENCE</scope>
    <source>
        <strain evidence="1">K2</strain>
    </source>
</reference>
<dbReference type="AlphaFoldDB" id="A0AAD9QFT3"/>
<organism evidence="1 2">
    <name type="scientific">Acropora cervicornis</name>
    <name type="common">Staghorn coral</name>
    <dbReference type="NCBI Taxonomy" id="6130"/>
    <lineage>
        <taxon>Eukaryota</taxon>
        <taxon>Metazoa</taxon>
        <taxon>Cnidaria</taxon>
        <taxon>Anthozoa</taxon>
        <taxon>Hexacorallia</taxon>
        <taxon>Scleractinia</taxon>
        <taxon>Astrocoeniina</taxon>
        <taxon>Acroporidae</taxon>
        <taxon>Acropora</taxon>
    </lineage>
</organism>
<accession>A0AAD9QFT3</accession>
<reference evidence="1" key="2">
    <citation type="journal article" date="2023" name="Science">
        <title>Genomic signatures of disease resistance in endangered staghorn corals.</title>
        <authorList>
            <person name="Vollmer S.V."/>
            <person name="Selwyn J.D."/>
            <person name="Despard B.A."/>
            <person name="Roesel C.L."/>
        </authorList>
    </citation>
    <scope>NUCLEOTIDE SEQUENCE</scope>
    <source>
        <strain evidence="1">K2</strain>
    </source>
</reference>
<comment type="caution">
    <text evidence="1">The sequence shown here is derived from an EMBL/GenBank/DDBJ whole genome shotgun (WGS) entry which is preliminary data.</text>
</comment>
<proteinExistence type="predicted"/>